<gene>
    <name evidence="2" type="ORF">T4D_6534</name>
</gene>
<dbReference type="EMBL" id="JYDT01005798">
    <property type="protein sequence ID" value="KRY43813.1"/>
    <property type="molecule type" value="Genomic_DNA"/>
</dbReference>
<name>A0A0V1C3F5_TRIPS</name>
<evidence type="ECO:0000313" key="2">
    <source>
        <dbReference type="EMBL" id="KRY43813.1"/>
    </source>
</evidence>
<organism evidence="2 3">
    <name type="scientific">Trichinella pseudospiralis</name>
    <name type="common">Parasitic roundworm</name>
    <dbReference type="NCBI Taxonomy" id="6337"/>
    <lineage>
        <taxon>Eukaryota</taxon>
        <taxon>Metazoa</taxon>
        <taxon>Ecdysozoa</taxon>
        <taxon>Nematoda</taxon>
        <taxon>Enoplea</taxon>
        <taxon>Dorylaimia</taxon>
        <taxon>Trichinellida</taxon>
        <taxon>Trichinellidae</taxon>
        <taxon>Trichinella</taxon>
    </lineage>
</organism>
<reference evidence="2 3" key="1">
    <citation type="submission" date="2015-01" db="EMBL/GenBank/DDBJ databases">
        <title>Evolution of Trichinella species and genotypes.</title>
        <authorList>
            <person name="Korhonen P.K."/>
            <person name="Edoardo P."/>
            <person name="Giuseppe L.R."/>
            <person name="Gasser R.B."/>
        </authorList>
    </citation>
    <scope>NUCLEOTIDE SEQUENCE [LARGE SCALE GENOMIC DNA]</scope>
    <source>
        <strain evidence="2">ISS470</strain>
    </source>
</reference>
<dbReference type="Proteomes" id="UP000054995">
    <property type="component" value="Unassembled WGS sequence"/>
</dbReference>
<evidence type="ECO:0000256" key="1">
    <source>
        <dbReference type="SAM" id="Phobius"/>
    </source>
</evidence>
<protein>
    <submittedName>
        <fullName evidence="2">Uncharacterized protein</fullName>
    </submittedName>
</protein>
<accession>A0A0V1C3F5</accession>
<comment type="caution">
    <text evidence="2">The sequence shown here is derived from an EMBL/GenBank/DDBJ whole genome shotgun (WGS) entry which is preliminary data.</text>
</comment>
<proteinExistence type="predicted"/>
<dbReference type="AlphaFoldDB" id="A0A0V1C3F5"/>
<keyword evidence="3" id="KW-1185">Reference proteome</keyword>
<sequence length="31" mass="3697">MTKKIFSKYGLFLIAISLYALIIPFWKMLVF</sequence>
<keyword evidence="1" id="KW-1133">Transmembrane helix</keyword>
<keyword evidence="1" id="KW-0472">Membrane</keyword>
<keyword evidence="1" id="KW-0812">Transmembrane</keyword>
<evidence type="ECO:0000313" key="3">
    <source>
        <dbReference type="Proteomes" id="UP000054995"/>
    </source>
</evidence>
<feature type="transmembrane region" description="Helical" evidence="1">
    <location>
        <begin position="9"/>
        <end position="26"/>
    </location>
</feature>